<evidence type="ECO:0000313" key="2">
    <source>
        <dbReference type="Proteomes" id="UP001177080"/>
    </source>
</evidence>
<reference evidence="1" key="1">
    <citation type="submission" date="2022-04" db="EMBL/GenBank/DDBJ databases">
        <title>Shinella lacus sp. nov., a novel member of the genus Shinella from water.</title>
        <authorList>
            <person name="Deng Y."/>
        </authorList>
    </citation>
    <scope>NUCLEOTIDE SEQUENCE</scope>
    <source>
        <strain evidence="1">JCM 31239</strain>
    </source>
</reference>
<sequence length="456" mass="51229">MTAALSDRPLHEGARVTGFRCGAVDTDIPAQEPCPMIETVASSHVSPVTERKEAVGKRLNRAVRRNSLLSASGMSEYVFSRLFRNLVYAQIWEDPDVDMAALRIEPGNTIVTIASGGCNALSYLIADPARIEAVDLNPAHVAFNRLKFAAARYLPDYEAFHRFYGKGDDRQNLEAYRLHLRPHLDEETRGYWEGRTLTGRRRISIFHRRLYRHGLLGGFIGLGHTMARFYGADPRGLLQARTLEDQRRFFEETLSPLFDKRLIRWATGRKSSLFGLGIPPQQYEALSGAGNGMAEILRARVEKLACGFPLSENYFAWQAFGRSYGNDEHAPLPPYLLRGNFEAVRGRASRLSIANASLTEFLAAKPPQTVDRFILLDAQDWMTDAQLNALWGEITRTATPGARVIFRTAPAESLLPGRVAGALLDRWTYHEAESRALHERDRSSIYGGFHLYEFKG</sequence>
<accession>A0ABT8XC81</accession>
<organism evidence="1 2">
    <name type="scientific">Shinella curvata</name>
    <dbReference type="NCBI Taxonomy" id="1817964"/>
    <lineage>
        <taxon>Bacteria</taxon>
        <taxon>Pseudomonadati</taxon>
        <taxon>Pseudomonadota</taxon>
        <taxon>Alphaproteobacteria</taxon>
        <taxon>Hyphomicrobiales</taxon>
        <taxon>Rhizobiaceae</taxon>
        <taxon>Shinella</taxon>
    </lineage>
</organism>
<dbReference type="RefSeq" id="WP_244761706.1">
    <property type="nucleotide sequence ID" value="NZ_JALJCJ010000004.1"/>
</dbReference>
<protein>
    <submittedName>
        <fullName evidence="1">DUF3419 family protein</fullName>
    </submittedName>
</protein>
<proteinExistence type="predicted"/>
<dbReference type="PANTHER" id="PTHR47473:SF1">
    <property type="entry name" value="METHYLTRANSFERASE DOMAIN-CONTAINING PROTEIN"/>
    <property type="match status" value="1"/>
</dbReference>
<dbReference type="EMBL" id="WHSC02000002">
    <property type="protein sequence ID" value="MDO6120861.1"/>
    <property type="molecule type" value="Genomic_DNA"/>
</dbReference>
<dbReference type="InterPro" id="IPR021829">
    <property type="entry name" value="DUF3419"/>
</dbReference>
<dbReference type="Pfam" id="PF11899">
    <property type="entry name" value="DUF3419"/>
    <property type="match status" value="1"/>
</dbReference>
<keyword evidence="2" id="KW-1185">Reference proteome</keyword>
<name>A0ABT8XC81_9HYPH</name>
<dbReference type="PANTHER" id="PTHR47473">
    <property type="entry name" value="BTA1P"/>
    <property type="match status" value="1"/>
</dbReference>
<comment type="caution">
    <text evidence="1">The sequence shown here is derived from an EMBL/GenBank/DDBJ whole genome shotgun (WGS) entry which is preliminary data.</text>
</comment>
<evidence type="ECO:0000313" key="1">
    <source>
        <dbReference type="EMBL" id="MDO6120861.1"/>
    </source>
</evidence>
<dbReference type="Proteomes" id="UP001177080">
    <property type="component" value="Unassembled WGS sequence"/>
</dbReference>
<gene>
    <name evidence="1" type="ORF">GB928_006650</name>
</gene>